<dbReference type="PaxDb" id="2903-EOD28084"/>
<evidence type="ECO:0000256" key="1">
    <source>
        <dbReference type="SAM" id="MobiDB-lite"/>
    </source>
</evidence>
<dbReference type="EnsemblProtists" id="EOD28084">
    <property type="protein sequence ID" value="EOD28084"/>
    <property type="gene ID" value="EMIHUDRAFT_457045"/>
</dbReference>
<dbReference type="AlphaFoldDB" id="A0A0D3JX49"/>
<dbReference type="KEGG" id="ehx:EMIHUDRAFT_457045"/>
<dbReference type="HOGENOM" id="CLU_790938_0_0_1"/>
<protein>
    <recommendedName>
        <fullName evidence="4">MAGE domain-containing protein</fullName>
    </recommendedName>
</protein>
<dbReference type="Proteomes" id="UP000013827">
    <property type="component" value="Unassembled WGS sequence"/>
</dbReference>
<sequence length="351" mass="37588">MPLPSKRPRLPPGGGALDSILTGVTSLHSSLGDPAARSRRAAAAAADLDVAALQGFLRPEARPHPGSMGPPPPPGTVEPCRNPQCPGRGLKPSFEEDRRKGDRICLHCGATSRCRPEEEEHRSFADDDGKSEKRKRAEVLAPGRAGARVGDKNLAQAVALANSGAESEHSDLGKVEQKRLKGYNDKIASLLSHQFSQAHTGMSQEVQEAAHSLADKLVRSQAEHDTHCEKVQLSEQLKKAGDADGAQRCKCRLSQKPKNHAVVAAVLLMHAEREHGTTHQFQEVATLLQGDAQSRDVSMADVGKIEKLVKELLSLGAIRREVDGGFGKYPCAAEPGFKLRDGETAVGVFST</sequence>
<proteinExistence type="predicted"/>
<reference evidence="2" key="2">
    <citation type="submission" date="2024-10" db="UniProtKB">
        <authorList>
            <consortium name="EnsemblProtists"/>
        </authorList>
    </citation>
    <scope>IDENTIFICATION</scope>
</reference>
<feature type="region of interest" description="Disordered" evidence="1">
    <location>
        <begin position="56"/>
        <end position="102"/>
    </location>
</feature>
<reference evidence="3" key="1">
    <citation type="journal article" date="2013" name="Nature">
        <title>Pan genome of the phytoplankton Emiliania underpins its global distribution.</title>
        <authorList>
            <person name="Read B.A."/>
            <person name="Kegel J."/>
            <person name="Klute M.J."/>
            <person name="Kuo A."/>
            <person name="Lefebvre S.C."/>
            <person name="Maumus F."/>
            <person name="Mayer C."/>
            <person name="Miller J."/>
            <person name="Monier A."/>
            <person name="Salamov A."/>
            <person name="Young J."/>
            <person name="Aguilar M."/>
            <person name="Claverie J.M."/>
            <person name="Frickenhaus S."/>
            <person name="Gonzalez K."/>
            <person name="Herman E.K."/>
            <person name="Lin Y.C."/>
            <person name="Napier J."/>
            <person name="Ogata H."/>
            <person name="Sarno A.F."/>
            <person name="Shmutz J."/>
            <person name="Schroeder D."/>
            <person name="de Vargas C."/>
            <person name="Verret F."/>
            <person name="von Dassow P."/>
            <person name="Valentin K."/>
            <person name="Van de Peer Y."/>
            <person name="Wheeler G."/>
            <person name="Dacks J.B."/>
            <person name="Delwiche C.F."/>
            <person name="Dyhrman S.T."/>
            <person name="Glockner G."/>
            <person name="John U."/>
            <person name="Richards T."/>
            <person name="Worden A.Z."/>
            <person name="Zhang X."/>
            <person name="Grigoriev I.V."/>
            <person name="Allen A.E."/>
            <person name="Bidle K."/>
            <person name="Borodovsky M."/>
            <person name="Bowler C."/>
            <person name="Brownlee C."/>
            <person name="Cock J.M."/>
            <person name="Elias M."/>
            <person name="Gladyshev V.N."/>
            <person name="Groth M."/>
            <person name="Guda C."/>
            <person name="Hadaegh A."/>
            <person name="Iglesias-Rodriguez M.D."/>
            <person name="Jenkins J."/>
            <person name="Jones B.M."/>
            <person name="Lawson T."/>
            <person name="Leese F."/>
            <person name="Lindquist E."/>
            <person name="Lobanov A."/>
            <person name="Lomsadze A."/>
            <person name="Malik S.B."/>
            <person name="Marsh M.E."/>
            <person name="Mackinder L."/>
            <person name="Mock T."/>
            <person name="Mueller-Roeber B."/>
            <person name="Pagarete A."/>
            <person name="Parker M."/>
            <person name="Probert I."/>
            <person name="Quesneville H."/>
            <person name="Raines C."/>
            <person name="Rensing S.A."/>
            <person name="Riano-Pachon D.M."/>
            <person name="Richier S."/>
            <person name="Rokitta S."/>
            <person name="Shiraiwa Y."/>
            <person name="Soanes D.M."/>
            <person name="van der Giezen M."/>
            <person name="Wahlund T.M."/>
            <person name="Williams B."/>
            <person name="Wilson W."/>
            <person name="Wolfe G."/>
            <person name="Wurch L.L."/>
        </authorList>
    </citation>
    <scope>NUCLEOTIDE SEQUENCE</scope>
</reference>
<evidence type="ECO:0008006" key="4">
    <source>
        <dbReference type="Google" id="ProtNLM"/>
    </source>
</evidence>
<accession>A0A0D3JX49</accession>
<keyword evidence="3" id="KW-1185">Reference proteome</keyword>
<feature type="compositionally biased region" description="Basic and acidic residues" evidence="1">
    <location>
        <begin position="93"/>
        <end position="102"/>
    </location>
</feature>
<dbReference type="RefSeq" id="XP_005780513.1">
    <property type="nucleotide sequence ID" value="XM_005780456.1"/>
</dbReference>
<evidence type="ECO:0000313" key="2">
    <source>
        <dbReference type="EnsemblProtists" id="EOD28084"/>
    </source>
</evidence>
<dbReference type="Gene3D" id="1.10.472.170">
    <property type="match status" value="1"/>
</dbReference>
<feature type="region of interest" description="Disordered" evidence="1">
    <location>
        <begin position="116"/>
        <end position="138"/>
    </location>
</feature>
<name>A0A0D3JX49_EMIH1</name>
<organism evidence="2 3">
    <name type="scientific">Emiliania huxleyi (strain CCMP1516)</name>
    <dbReference type="NCBI Taxonomy" id="280463"/>
    <lineage>
        <taxon>Eukaryota</taxon>
        <taxon>Haptista</taxon>
        <taxon>Haptophyta</taxon>
        <taxon>Prymnesiophyceae</taxon>
        <taxon>Isochrysidales</taxon>
        <taxon>Noelaerhabdaceae</taxon>
        <taxon>Emiliania</taxon>
    </lineage>
</organism>
<evidence type="ECO:0000313" key="3">
    <source>
        <dbReference type="Proteomes" id="UP000013827"/>
    </source>
</evidence>
<dbReference type="GeneID" id="17273629"/>